<dbReference type="InterPro" id="IPR036322">
    <property type="entry name" value="WD40_repeat_dom_sf"/>
</dbReference>
<dbReference type="Gene3D" id="2.40.160.50">
    <property type="entry name" value="membrane protein fhac: a member of the omp85/tpsb transporter family"/>
    <property type="match status" value="1"/>
</dbReference>
<sequence length="592" mass="65995">MLSVLCCAATASGQQTPALPATVGPSGGRPDTSWLQGARISFQPVASGTNRTGTTAYLLHKTSFMDADLEVYDTHTWKKLRKKKLTAVAHRFSLNSNDSLIAFTTLGKIKVLHTKNLKTARMLWERTPQKLVVFNPAAPTVFASVTLKVIIQVRDLRNDSILLQILKHDAPIQALSYSPDGKYLFSLDKKGRLCVWSPAEKGLVADMEHVQGVPYWDKDGALYIQDSMAPQTSQPVVLEPKPGGEHHFFPYKAPRREVFPAPIIGYAPEAGFILGLGLTVIDQPASDSRYYRPSLFTISASHGFNGNQWLLGFSVSRYLSEHWYLAADLQYNIHARNFYFGIGKDADRENKQPYMSTNFSFNGGMYWLLGQQLGLGLVYDVRHNKGIRFEHDITELPAHTEGGLTAGVGGGLRLDNRDNVFLPSRGAFLQLAYLRYGIADVGDYPHHEIKADLRKYFPLGNPADGRQLAIQGATNITWGGQVPFYLLPYFTGDKAFRGIYRNLYLDNQVAFVQAEYRSWFTTADPRYGYAIFAGVADGANDFFHGYKPDIKAVYGLGLRQRVYPKNHLLLRMDAAWTSKGDFGFFAGLGTSF</sequence>
<protein>
    <submittedName>
        <fullName evidence="5">BamA/TamA family outer membrane protein</fullName>
    </submittedName>
</protein>
<evidence type="ECO:0000256" key="3">
    <source>
        <dbReference type="PROSITE-ProRule" id="PRU00221"/>
    </source>
</evidence>
<keyword evidence="2" id="KW-0472">Membrane</keyword>
<dbReference type="InterPro" id="IPR015943">
    <property type="entry name" value="WD40/YVTN_repeat-like_dom_sf"/>
</dbReference>
<dbReference type="Gene3D" id="2.130.10.10">
    <property type="entry name" value="YVTN repeat-like/Quinoprotein amine dehydrogenase"/>
    <property type="match status" value="1"/>
</dbReference>
<accession>A0A848GS70</accession>
<keyword evidence="3" id="KW-0853">WD repeat</keyword>
<dbReference type="SUPFAM" id="SSF50978">
    <property type="entry name" value="WD40 repeat-like"/>
    <property type="match status" value="1"/>
</dbReference>
<evidence type="ECO:0000313" key="5">
    <source>
        <dbReference type="EMBL" id="NML38668.1"/>
    </source>
</evidence>
<organism evidence="5 6">
    <name type="scientific">Chitinophaga fulva</name>
    <dbReference type="NCBI Taxonomy" id="2728842"/>
    <lineage>
        <taxon>Bacteria</taxon>
        <taxon>Pseudomonadati</taxon>
        <taxon>Bacteroidota</taxon>
        <taxon>Chitinophagia</taxon>
        <taxon>Chitinophagales</taxon>
        <taxon>Chitinophagaceae</taxon>
        <taxon>Chitinophaga</taxon>
    </lineage>
</organism>
<dbReference type="InterPro" id="IPR001680">
    <property type="entry name" value="WD40_rpt"/>
</dbReference>
<dbReference type="Pfam" id="PF01103">
    <property type="entry name" value="Omp85"/>
    <property type="match status" value="1"/>
</dbReference>
<evidence type="ECO:0000313" key="6">
    <source>
        <dbReference type="Proteomes" id="UP000583266"/>
    </source>
</evidence>
<feature type="domain" description="Bacterial surface antigen (D15)" evidence="4">
    <location>
        <begin position="311"/>
        <end position="502"/>
    </location>
</feature>
<evidence type="ECO:0000256" key="1">
    <source>
        <dbReference type="ARBA" id="ARBA00004370"/>
    </source>
</evidence>
<comment type="subcellular location">
    <subcellularLocation>
        <location evidence="1">Membrane</location>
    </subcellularLocation>
</comment>
<comment type="caution">
    <text evidence="5">The sequence shown here is derived from an EMBL/GenBank/DDBJ whole genome shotgun (WGS) entry which is preliminary data.</text>
</comment>
<dbReference type="EMBL" id="JABBGC010000001">
    <property type="protein sequence ID" value="NML38668.1"/>
    <property type="molecule type" value="Genomic_DNA"/>
</dbReference>
<feature type="repeat" description="WD" evidence="3">
    <location>
        <begin position="165"/>
        <end position="197"/>
    </location>
</feature>
<dbReference type="AlphaFoldDB" id="A0A848GS70"/>
<evidence type="ECO:0000256" key="2">
    <source>
        <dbReference type="ARBA" id="ARBA00023136"/>
    </source>
</evidence>
<dbReference type="InterPro" id="IPR000184">
    <property type="entry name" value="Bac_surfAg_D15"/>
</dbReference>
<dbReference type="GO" id="GO:0019867">
    <property type="term" value="C:outer membrane"/>
    <property type="evidence" value="ECO:0007669"/>
    <property type="project" value="InterPro"/>
</dbReference>
<name>A0A848GS70_9BACT</name>
<keyword evidence="6" id="KW-1185">Reference proteome</keyword>
<gene>
    <name evidence="5" type="ORF">HHL17_15780</name>
</gene>
<dbReference type="SMART" id="SM00320">
    <property type="entry name" value="WD40"/>
    <property type="match status" value="1"/>
</dbReference>
<dbReference type="PROSITE" id="PS50082">
    <property type="entry name" value="WD_REPEATS_2"/>
    <property type="match status" value="1"/>
</dbReference>
<reference evidence="5 6" key="1">
    <citation type="submission" date="2020-04" db="EMBL/GenBank/DDBJ databases">
        <title>Chitinophaga sp. G-6-1-13 sp. nov., isolated from soil.</title>
        <authorList>
            <person name="Dahal R.H."/>
            <person name="Chaudhary D.K."/>
        </authorList>
    </citation>
    <scope>NUCLEOTIDE SEQUENCE [LARGE SCALE GENOMIC DNA]</scope>
    <source>
        <strain evidence="5 6">G-6-1-13</strain>
    </source>
</reference>
<proteinExistence type="predicted"/>
<dbReference type="Proteomes" id="UP000583266">
    <property type="component" value="Unassembled WGS sequence"/>
</dbReference>
<dbReference type="RefSeq" id="WP_169225645.1">
    <property type="nucleotide sequence ID" value="NZ_JABBGC010000001.1"/>
</dbReference>
<evidence type="ECO:0000259" key="4">
    <source>
        <dbReference type="Pfam" id="PF01103"/>
    </source>
</evidence>